<comment type="caution">
    <text evidence="20">The sequence shown here is derived from an EMBL/GenBank/DDBJ whole genome shotgun (WGS) entry which is preliminary data.</text>
</comment>
<dbReference type="OrthoDB" id="9799199at2"/>
<evidence type="ECO:0000256" key="4">
    <source>
        <dbReference type="ARBA" id="ARBA00005189"/>
    </source>
</evidence>
<sequence>MKQRITTGLLAGAFYLVLLWIGSLPFALLSAAIAVMSYFELVKLSKMNVAFPEVILGGLAVAALVLNSVRSSLIADGLWMRMTALFVLLILTLMILRRSAFTFADAAYLFLSVFYIGIPFYLLVRLRLDSLLLILLVQVLIWATDSGAYFVGRKFGKHKLAPVISPKKTREGAVGAVLIAILIALLFKWIAGPELELTWPVLIGISLIISVFGQIGDLVESAIKRHYKIKDSGTILPGHGGMLDRFDSLIFVLPLLYVLGFIV</sequence>
<dbReference type="InterPro" id="IPR000374">
    <property type="entry name" value="PC_trans"/>
</dbReference>
<dbReference type="RefSeq" id="WP_010026103.1">
    <property type="nucleotide sequence ID" value="NZ_AFVQ02000052.1"/>
</dbReference>
<dbReference type="GO" id="GO:0016024">
    <property type="term" value="P:CDP-diacylglycerol biosynthetic process"/>
    <property type="evidence" value="ECO:0007669"/>
    <property type="project" value="UniProtKB-UniPathway"/>
</dbReference>
<dbReference type="PROSITE" id="PS01315">
    <property type="entry name" value="CDS"/>
    <property type="match status" value="1"/>
</dbReference>
<evidence type="ECO:0000256" key="16">
    <source>
        <dbReference type="ARBA" id="ARBA00023209"/>
    </source>
</evidence>
<evidence type="ECO:0000256" key="14">
    <source>
        <dbReference type="ARBA" id="ARBA00023098"/>
    </source>
</evidence>
<organism evidence="20 21">
    <name type="scientific">Sporolactobacillus inulinus CASD</name>
    <dbReference type="NCBI Taxonomy" id="1069536"/>
    <lineage>
        <taxon>Bacteria</taxon>
        <taxon>Bacillati</taxon>
        <taxon>Bacillota</taxon>
        <taxon>Bacilli</taxon>
        <taxon>Bacillales</taxon>
        <taxon>Sporolactobacillaceae</taxon>
        <taxon>Sporolactobacillus</taxon>
    </lineage>
</organism>
<feature type="transmembrane region" description="Helical" evidence="19">
    <location>
        <begin position="47"/>
        <end position="66"/>
    </location>
</feature>
<evidence type="ECO:0000256" key="8">
    <source>
        <dbReference type="ARBA" id="ARBA00022475"/>
    </source>
</evidence>
<comment type="catalytic activity">
    <reaction evidence="1 18">
        <text>a 1,2-diacyl-sn-glycero-3-phosphate + CTP + H(+) = a CDP-1,2-diacyl-sn-glycerol + diphosphate</text>
        <dbReference type="Rhea" id="RHEA:16229"/>
        <dbReference type="ChEBI" id="CHEBI:15378"/>
        <dbReference type="ChEBI" id="CHEBI:33019"/>
        <dbReference type="ChEBI" id="CHEBI:37563"/>
        <dbReference type="ChEBI" id="CHEBI:58332"/>
        <dbReference type="ChEBI" id="CHEBI:58608"/>
        <dbReference type="EC" id="2.7.7.41"/>
    </reaction>
</comment>
<dbReference type="EMBL" id="AFVQ02000052">
    <property type="protein sequence ID" value="KLI03126.1"/>
    <property type="molecule type" value="Genomic_DNA"/>
</dbReference>
<evidence type="ECO:0000256" key="9">
    <source>
        <dbReference type="ARBA" id="ARBA00022516"/>
    </source>
</evidence>
<feature type="transmembrane region" description="Helical" evidence="19">
    <location>
        <begin position="130"/>
        <end position="151"/>
    </location>
</feature>
<evidence type="ECO:0000256" key="15">
    <source>
        <dbReference type="ARBA" id="ARBA00023136"/>
    </source>
</evidence>
<dbReference type="PANTHER" id="PTHR46382">
    <property type="entry name" value="PHOSPHATIDATE CYTIDYLYLTRANSFERASE"/>
    <property type="match status" value="1"/>
</dbReference>
<feature type="transmembrane region" description="Helical" evidence="19">
    <location>
        <begin position="172"/>
        <end position="191"/>
    </location>
</feature>
<feature type="transmembrane region" description="Helical" evidence="19">
    <location>
        <begin position="197"/>
        <end position="219"/>
    </location>
</feature>
<dbReference type="STRING" id="1069536.SINU_04390"/>
<keyword evidence="8" id="KW-1003">Cell membrane</keyword>
<evidence type="ECO:0000256" key="19">
    <source>
        <dbReference type="SAM" id="Phobius"/>
    </source>
</evidence>
<protein>
    <recommendedName>
        <fullName evidence="7 18">Phosphatidate cytidylyltransferase</fullName>
        <ecNumber evidence="6 18">2.7.7.41</ecNumber>
    </recommendedName>
</protein>
<evidence type="ECO:0000313" key="20">
    <source>
        <dbReference type="EMBL" id="KLI03126.1"/>
    </source>
</evidence>
<name>A0A0U1QR41_9BACL</name>
<evidence type="ECO:0000256" key="6">
    <source>
        <dbReference type="ARBA" id="ARBA00012487"/>
    </source>
</evidence>
<dbReference type="Proteomes" id="UP000035553">
    <property type="component" value="Unassembled WGS sequence"/>
</dbReference>
<evidence type="ECO:0000256" key="10">
    <source>
        <dbReference type="ARBA" id="ARBA00022679"/>
    </source>
</evidence>
<feature type="transmembrane region" description="Helical" evidence="19">
    <location>
        <begin position="246"/>
        <end position="262"/>
    </location>
</feature>
<reference evidence="20 21" key="1">
    <citation type="journal article" date="2011" name="J. Bacteriol.">
        <title>Draft genome sequence of Sporolactobacillus inulinus strain CASD, an efficient D-lactic acid-producing bacterium with high-concentration lactate tolerance capability.</title>
        <authorList>
            <person name="Yu B."/>
            <person name="Su F."/>
            <person name="Wang L."/>
            <person name="Xu K."/>
            <person name="Zhao B."/>
            <person name="Xu P."/>
        </authorList>
    </citation>
    <scope>NUCLEOTIDE SEQUENCE [LARGE SCALE GENOMIC DNA]</scope>
    <source>
        <strain evidence="20 21">CASD</strain>
    </source>
</reference>
<feature type="transmembrane region" description="Helical" evidence="19">
    <location>
        <begin position="103"/>
        <end position="124"/>
    </location>
</feature>
<keyword evidence="16" id="KW-0594">Phospholipid biosynthesis</keyword>
<dbReference type="UniPathway" id="UPA00557">
    <property type="reaction ID" value="UER00614"/>
</dbReference>
<evidence type="ECO:0000256" key="2">
    <source>
        <dbReference type="ARBA" id="ARBA00004651"/>
    </source>
</evidence>
<proteinExistence type="inferred from homology"/>
<keyword evidence="15 19" id="KW-0472">Membrane</keyword>
<evidence type="ECO:0000256" key="5">
    <source>
        <dbReference type="ARBA" id="ARBA00010185"/>
    </source>
</evidence>
<comment type="pathway">
    <text evidence="3 18">Phospholipid metabolism; CDP-diacylglycerol biosynthesis; CDP-diacylglycerol from sn-glycerol 3-phosphate: step 3/3.</text>
</comment>
<dbReference type="EC" id="2.7.7.41" evidence="6 18"/>
<evidence type="ECO:0000256" key="1">
    <source>
        <dbReference type="ARBA" id="ARBA00001698"/>
    </source>
</evidence>
<dbReference type="GO" id="GO:0005886">
    <property type="term" value="C:plasma membrane"/>
    <property type="evidence" value="ECO:0007669"/>
    <property type="project" value="UniProtKB-SubCell"/>
</dbReference>
<keyword evidence="17" id="KW-1208">Phospholipid metabolism</keyword>
<comment type="subcellular location">
    <subcellularLocation>
        <location evidence="2">Cell membrane</location>
        <topology evidence="2">Multi-pass membrane protein</topology>
    </subcellularLocation>
</comment>
<evidence type="ECO:0000256" key="12">
    <source>
        <dbReference type="ARBA" id="ARBA00022695"/>
    </source>
</evidence>
<keyword evidence="14" id="KW-0443">Lipid metabolism</keyword>
<comment type="similarity">
    <text evidence="5 18">Belongs to the CDS family.</text>
</comment>
<evidence type="ECO:0000256" key="13">
    <source>
        <dbReference type="ARBA" id="ARBA00022989"/>
    </source>
</evidence>
<keyword evidence="21" id="KW-1185">Reference proteome</keyword>
<evidence type="ECO:0000256" key="3">
    <source>
        <dbReference type="ARBA" id="ARBA00005119"/>
    </source>
</evidence>
<comment type="pathway">
    <text evidence="4">Lipid metabolism.</text>
</comment>
<keyword evidence="9" id="KW-0444">Lipid biosynthesis</keyword>
<feature type="transmembrane region" description="Helical" evidence="19">
    <location>
        <begin position="78"/>
        <end position="96"/>
    </location>
</feature>
<gene>
    <name evidence="20" type="ORF">SINU_04390</name>
</gene>
<keyword evidence="13 19" id="KW-1133">Transmembrane helix</keyword>
<dbReference type="Pfam" id="PF01148">
    <property type="entry name" value="CTP_transf_1"/>
    <property type="match status" value="1"/>
</dbReference>
<evidence type="ECO:0000256" key="18">
    <source>
        <dbReference type="RuleBase" id="RU003938"/>
    </source>
</evidence>
<dbReference type="PANTHER" id="PTHR46382:SF1">
    <property type="entry name" value="PHOSPHATIDATE CYTIDYLYLTRANSFERASE"/>
    <property type="match status" value="1"/>
</dbReference>
<keyword evidence="10 18" id="KW-0808">Transferase</keyword>
<feature type="transmembrane region" description="Helical" evidence="19">
    <location>
        <begin position="12"/>
        <end position="35"/>
    </location>
</feature>
<evidence type="ECO:0000313" key="21">
    <source>
        <dbReference type="Proteomes" id="UP000035553"/>
    </source>
</evidence>
<evidence type="ECO:0000256" key="17">
    <source>
        <dbReference type="ARBA" id="ARBA00023264"/>
    </source>
</evidence>
<dbReference type="GO" id="GO:0004605">
    <property type="term" value="F:phosphatidate cytidylyltransferase activity"/>
    <property type="evidence" value="ECO:0007669"/>
    <property type="project" value="UniProtKB-EC"/>
</dbReference>
<keyword evidence="12 18" id="KW-0548">Nucleotidyltransferase</keyword>
<evidence type="ECO:0000256" key="11">
    <source>
        <dbReference type="ARBA" id="ARBA00022692"/>
    </source>
</evidence>
<keyword evidence="11 18" id="KW-0812">Transmembrane</keyword>
<dbReference type="AlphaFoldDB" id="A0A0U1QR41"/>
<accession>A0A0U1QR41</accession>
<evidence type="ECO:0000256" key="7">
    <source>
        <dbReference type="ARBA" id="ARBA00019373"/>
    </source>
</evidence>